<keyword evidence="2" id="KW-1185">Reference proteome</keyword>
<dbReference type="EMBL" id="FTPD01000045">
    <property type="protein sequence ID" value="SIT57919.1"/>
    <property type="molecule type" value="Genomic_DNA"/>
</dbReference>
<name>A0A1R3VDG2_9HYPH</name>
<organism evidence="1 2">
    <name type="scientific">Mesorhizobium prunaredense</name>
    <dbReference type="NCBI Taxonomy" id="1631249"/>
    <lineage>
        <taxon>Bacteria</taxon>
        <taxon>Pseudomonadati</taxon>
        <taxon>Pseudomonadota</taxon>
        <taxon>Alphaproteobacteria</taxon>
        <taxon>Hyphomicrobiales</taxon>
        <taxon>Phyllobacteriaceae</taxon>
        <taxon>Mesorhizobium</taxon>
    </lineage>
</organism>
<evidence type="ECO:0000313" key="1">
    <source>
        <dbReference type="EMBL" id="SIT57919.1"/>
    </source>
</evidence>
<accession>A0A1R3VDG2</accession>
<sequence length="89" mass="9786">MIASENLTVTVPLNGVIVSAPGRLMGFAAKGCIRLLRWLPISWNVVSPVRVPTERGSLEPRHRGSRRQVKNLPRGIQIQGNVTAEEFVS</sequence>
<protein>
    <submittedName>
        <fullName evidence="1">Uncharacterized protein</fullName>
    </submittedName>
</protein>
<gene>
    <name evidence="1" type="ORF">BQ8794_50021</name>
</gene>
<reference evidence="2" key="1">
    <citation type="submission" date="2017-01" db="EMBL/GenBank/DDBJ databases">
        <authorList>
            <person name="Brunel B."/>
        </authorList>
    </citation>
    <scope>NUCLEOTIDE SEQUENCE [LARGE SCALE GENOMIC DNA]</scope>
</reference>
<proteinExistence type="predicted"/>
<evidence type="ECO:0000313" key="2">
    <source>
        <dbReference type="Proteomes" id="UP000188388"/>
    </source>
</evidence>
<dbReference type="Proteomes" id="UP000188388">
    <property type="component" value="Unassembled WGS sequence"/>
</dbReference>
<dbReference type="AlphaFoldDB" id="A0A1R3VDG2"/>